<proteinExistence type="predicted"/>
<dbReference type="AlphaFoldDB" id="I0Z8K9"/>
<protein>
    <submittedName>
        <fullName evidence="1">Uncharacterized protein</fullName>
    </submittedName>
</protein>
<evidence type="ECO:0000313" key="1">
    <source>
        <dbReference type="EMBL" id="EIE26978.1"/>
    </source>
</evidence>
<sequence>MSRYNYTDVAFGAAKGEEYWRQERAICAVMLGHPACAADSSPESARHLSIEQIHAASQAKSFDYRVLNLLLYGLTGRPVDEQLMEFLAVDEHLVDIGDDLVDYEASTYRLEARHAALLAQLPDQTRQHFRRRHAEASEAPGSGSWIFPQPILDEAAYRRQFAEAD</sequence>
<dbReference type="eggNOG" id="ENOG502RCPP">
    <property type="taxonomic scope" value="Eukaryota"/>
</dbReference>
<name>I0Z8K9_COCSC</name>
<organism evidence="1 2">
    <name type="scientific">Coccomyxa subellipsoidea (strain C-169)</name>
    <name type="common">Green microalga</name>
    <dbReference type="NCBI Taxonomy" id="574566"/>
    <lineage>
        <taxon>Eukaryota</taxon>
        <taxon>Viridiplantae</taxon>
        <taxon>Chlorophyta</taxon>
        <taxon>core chlorophytes</taxon>
        <taxon>Trebouxiophyceae</taxon>
        <taxon>Trebouxiophyceae incertae sedis</taxon>
        <taxon>Coccomyxaceae</taxon>
        <taxon>Coccomyxa</taxon>
        <taxon>Coccomyxa subellipsoidea</taxon>
    </lineage>
</organism>
<dbReference type="OrthoDB" id="511315at2759"/>
<gene>
    <name evidence="1" type="ORF">COCSUDRAFT_12443</name>
</gene>
<keyword evidence="2" id="KW-1185">Reference proteome</keyword>
<dbReference type="PANTHER" id="PTHR35754">
    <property type="entry name" value="ATP SYNTHASE SUBUNIT B"/>
    <property type="match status" value="1"/>
</dbReference>
<accession>I0Z8K9</accession>
<dbReference type="PANTHER" id="PTHR35754:SF2">
    <property type="entry name" value="ATP SYNTHASE SUBUNIT B"/>
    <property type="match status" value="1"/>
</dbReference>
<dbReference type="KEGG" id="csl:COCSUDRAFT_12443"/>
<reference evidence="1 2" key="1">
    <citation type="journal article" date="2012" name="Genome Biol.">
        <title>The genome of the polar eukaryotic microalga coccomyxa subellipsoidea reveals traits of cold adaptation.</title>
        <authorList>
            <person name="Blanc G."/>
            <person name="Agarkova I."/>
            <person name="Grimwood J."/>
            <person name="Kuo A."/>
            <person name="Brueggeman A."/>
            <person name="Dunigan D."/>
            <person name="Gurnon J."/>
            <person name="Ladunga I."/>
            <person name="Lindquist E."/>
            <person name="Lucas S."/>
            <person name="Pangilinan J."/>
            <person name="Proschold T."/>
            <person name="Salamov A."/>
            <person name="Schmutz J."/>
            <person name="Weeks D."/>
            <person name="Yamada T."/>
            <person name="Claverie J.M."/>
            <person name="Grigoriev I."/>
            <person name="Van Etten J."/>
            <person name="Lomsadze A."/>
            <person name="Borodovsky M."/>
        </authorList>
    </citation>
    <scope>NUCLEOTIDE SEQUENCE [LARGE SCALE GENOMIC DNA]</scope>
    <source>
        <strain evidence="1 2">C-169</strain>
    </source>
</reference>
<evidence type="ECO:0000313" key="2">
    <source>
        <dbReference type="Proteomes" id="UP000007264"/>
    </source>
</evidence>
<dbReference type="GeneID" id="17044987"/>
<comment type="caution">
    <text evidence="1">The sequence shown here is derived from an EMBL/GenBank/DDBJ whole genome shotgun (WGS) entry which is preliminary data.</text>
</comment>
<dbReference type="RefSeq" id="XP_005651522.1">
    <property type="nucleotide sequence ID" value="XM_005651465.1"/>
</dbReference>
<dbReference type="Proteomes" id="UP000007264">
    <property type="component" value="Unassembled WGS sequence"/>
</dbReference>
<dbReference type="EMBL" id="AGSI01000002">
    <property type="protein sequence ID" value="EIE26978.1"/>
    <property type="molecule type" value="Genomic_DNA"/>
</dbReference>